<dbReference type="RefSeq" id="WP_019621169.1">
    <property type="nucleotide sequence ID" value="NZ_AP014545.1"/>
</dbReference>
<evidence type="ECO:0000313" key="1">
    <source>
        <dbReference type="EMBL" id="BBB24665.1"/>
    </source>
</evidence>
<gene>
    <name evidence="1" type="ORF">AMJAP_0066</name>
</gene>
<protein>
    <submittedName>
        <fullName evidence="1">Uncharacterized protein</fullName>
    </submittedName>
</protein>
<keyword evidence="2" id="KW-1185">Reference proteome</keyword>
<sequence>MCTTSKIHHQTLGGKRSIKYDIQLSGEQQFEFANLANAAWERRKAKRYIDRIFYKRTEELIKYEANSKPVLPTIWSLMVNYFSHTDQIR</sequence>
<dbReference type="Proteomes" id="UP000595663">
    <property type="component" value="Chromosome"/>
</dbReference>
<organism evidence="1 2">
    <name type="scientific">Amphritea japonica ATCC BAA-1530</name>
    <dbReference type="NCBI Taxonomy" id="1278309"/>
    <lineage>
        <taxon>Bacteria</taxon>
        <taxon>Pseudomonadati</taxon>
        <taxon>Pseudomonadota</taxon>
        <taxon>Gammaproteobacteria</taxon>
        <taxon>Oceanospirillales</taxon>
        <taxon>Oceanospirillaceae</taxon>
        <taxon>Amphritea</taxon>
    </lineage>
</organism>
<dbReference type="EMBL" id="AP014545">
    <property type="protein sequence ID" value="BBB24665.1"/>
    <property type="molecule type" value="Genomic_DNA"/>
</dbReference>
<dbReference type="KEGG" id="ajp:AMJAP_0066"/>
<accession>A0A7R6PHP1</accession>
<name>A0A7R6PHP1_9GAMM</name>
<reference evidence="1 2" key="1">
    <citation type="journal article" date="2008" name="Int. J. Syst. Evol. Microbiol.">
        <title>Amphritea japonica sp. nov. and Amphritea balenae sp. nov., isolated from the sediment adjacent to sperm whale carcasses off Kagoshima, Japan.</title>
        <authorList>
            <person name="Miyazaki M."/>
            <person name="Nogi Y."/>
            <person name="Fujiwara Y."/>
            <person name="Kawato M."/>
            <person name="Nagahama T."/>
            <person name="Kubokawa K."/>
            <person name="Horikoshi K."/>
        </authorList>
    </citation>
    <scope>NUCLEOTIDE SEQUENCE [LARGE SCALE GENOMIC DNA]</scope>
    <source>
        <strain evidence="1 2">ATCC BAA-1530</strain>
    </source>
</reference>
<evidence type="ECO:0000313" key="2">
    <source>
        <dbReference type="Proteomes" id="UP000595663"/>
    </source>
</evidence>
<dbReference type="AlphaFoldDB" id="A0A7R6PHP1"/>
<proteinExistence type="predicted"/>